<dbReference type="Pfam" id="PF13419">
    <property type="entry name" value="HAD_2"/>
    <property type="match status" value="1"/>
</dbReference>
<dbReference type="PANTHER" id="PTHR46193:SF18">
    <property type="entry name" value="HEXITOL PHOSPHATASE B"/>
    <property type="match status" value="1"/>
</dbReference>
<dbReference type="PANTHER" id="PTHR46193">
    <property type="entry name" value="6-PHOSPHOGLUCONATE PHOSPHATASE"/>
    <property type="match status" value="1"/>
</dbReference>
<dbReference type="Gene3D" id="3.40.50.1000">
    <property type="entry name" value="HAD superfamily/HAD-like"/>
    <property type="match status" value="1"/>
</dbReference>
<dbReference type="SFLD" id="SFLDS00003">
    <property type="entry name" value="Haloacid_Dehalogenase"/>
    <property type="match status" value="1"/>
</dbReference>
<dbReference type="RefSeq" id="WP_369725928.1">
    <property type="nucleotide sequence ID" value="NZ_CP165734.1"/>
</dbReference>
<gene>
    <name evidence="6" type="ORF">AB8Z38_15320</name>
</gene>
<evidence type="ECO:0000313" key="6">
    <source>
        <dbReference type="EMBL" id="XDV60578.1"/>
    </source>
</evidence>
<name>A0AB39XTT9_9BRAD</name>
<protein>
    <submittedName>
        <fullName evidence="6">HAD family hydrolase</fullName>
    </submittedName>
</protein>
<dbReference type="InterPro" id="IPR036412">
    <property type="entry name" value="HAD-like_sf"/>
</dbReference>
<reference evidence="6" key="1">
    <citation type="submission" date="2024-08" db="EMBL/GenBank/DDBJ databases">
        <authorList>
            <person name="Chaddad Z."/>
            <person name="Lamrabet M."/>
            <person name="Bouhnik O."/>
            <person name="Alami S."/>
            <person name="Wipf D."/>
            <person name="Courty P.E."/>
            <person name="Missbah El Idrissi M."/>
        </authorList>
    </citation>
    <scope>NUCLEOTIDE SEQUENCE</scope>
    <source>
        <strain evidence="6">LLZ17</strain>
    </source>
</reference>
<dbReference type="CDD" id="cd07505">
    <property type="entry name" value="HAD_BPGM-like"/>
    <property type="match status" value="1"/>
</dbReference>
<keyword evidence="3" id="KW-0479">Metal-binding</keyword>
<dbReference type="InterPro" id="IPR051600">
    <property type="entry name" value="Beta-PGM-like"/>
</dbReference>
<keyword evidence="6" id="KW-0378">Hydrolase</keyword>
<proteinExistence type="inferred from homology"/>
<evidence type="ECO:0000256" key="2">
    <source>
        <dbReference type="ARBA" id="ARBA00006171"/>
    </source>
</evidence>
<evidence type="ECO:0000256" key="3">
    <source>
        <dbReference type="ARBA" id="ARBA00022723"/>
    </source>
</evidence>
<dbReference type="InterPro" id="IPR023198">
    <property type="entry name" value="PGP-like_dom2"/>
</dbReference>
<sequence>MIEAKGRALLFDIDGTLADTDALHREAFERVFGPRGHVVDDARFKKELQGFSNASIGERFLPMETLESRAVIMNEKEQIFRDLVAGRIEPLRGLMALLDQADAAGIPMVAVTNAPRLNAELLLSGLGITNRFKAIVIGDELPHGKPHPLPYQEGLRFVGAKAQTSIAFEDSRSGVQSAAAAGIPTIGMRTTLGHADLVAAGAIASASAYDDPDLLARLAAAMTW</sequence>
<dbReference type="NCBIfam" id="TIGR01509">
    <property type="entry name" value="HAD-SF-IA-v3"/>
    <property type="match status" value="1"/>
</dbReference>
<accession>A0AB39XTT9</accession>
<dbReference type="InterPro" id="IPR041492">
    <property type="entry name" value="HAD_2"/>
</dbReference>
<comment type="similarity">
    <text evidence="2">Belongs to the HAD-like hydrolase superfamily. CbbY/CbbZ/Gph/YieH family.</text>
</comment>
<dbReference type="GO" id="GO:0046872">
    <property type="term" value="F:metal ion binding"/>
    <property type="evidence" value="ECO:0007669"/>
    <property type="project" value="UniProtKB-KW"/>
</dbReference>
<keyword evidence="5" id="KW-0119">Carbohydrate metabolism</keyword>
<dbReference type="InterPro" id="IPR006439">
    <property type="entry name" value="HAD-SF_hydro_IA"/>
</dbReference>
<dbReference type="EMBL" id="CP165734">
    <property type="protein sequence ID" value="XDV60578.1"/>
    <property type="molecule type" value="Genomic_DNA"/>
</dbReference>
<dbReference type="SUPFAM" id="SSF56784">
    <property type="entry name" value="HAD-like"/>
    <property type="match status" value="1"/>
</dbReference>
<organism evidence="6">
    <name type="scientific">Bradyrhizobium sp. LLZ17</name>
    <dbReference type="NCBI Taxonomy" id="3239388"/>
    <lineage>
        <taxon>Bacteria</taxon>
        <taxon>Pseudomonadati</taxon>
        <taxon>Pseudomonadota</taxon>
        <taxon>Alphaproteobacteria</taxon>
        <taxon>Hyphomicrobiales</taxon>
        <taxon>Nitrobacteraceae</taxon>
        <taxon>Bradyrhizobium</taxon>
    </lineage>
</organism>
<dbReference type="GO" id="GO:0016787">
    <property type="term" value="F:hydrolase activity"/>
    <property type="evidence" value="ECO:0007669"/>
    <property type="project" value="UniProtKB-KW"/>
</dbReference>
<dbReference type="InterPro" id="IPR023214">
    <property type="entry name" value="HAD_sf"/>
</dbReference>
<evidence type="ECO:0000256" key="1">
    <source>
        <dbReference type="ARBA" id="ARBA00001946"/>
    </source>
</evidence>
<evidence type="ECO:0000256" key="5">
    <source>
        <dbReference type="ARBA" id="ARBA00023277"/>
    </source>
</evidence>
<dbReference type="AlphaFoldDB" id="A0AB39XTT9"/>
<dbReference type="SFLD" id="SFLDG01129">
    <property type="entry name" value="C1.5:_HAD__Beta-PGM__Phosphata"/>
    <property type="match status" value="1"/>
</dbReference>
<dbReference type="Gene3D" id="1.10.150.240">
    <property type="entry name" value="Putative phosphatase, domain 2"/>
    <property type="match status" value="1"/>
</dbReference>
<evidence type="ECO:0000256" key="4">
    <source>
        <dbReference type="ARBA" id="ARBA00022842"/>
    </source>
</evidence>
<keyword evidence="4" id="KW-0460">Magnesium</keyword>
<comment type="cofactor">
    <cofactor evidence="1">
        <name>Mg(2+)</name>
        <dbReference type="ChEBI" id="CHEBI:18420"/>
    </cofactor>
</comment>